<gene>
    <name evidence="2" type="ORF">D7S89_05420</name>
</gene>
<evidence type="ECO:0000313" key="2">
    <source>
        <dbReference type="EMBL" id="RKP50544.1"/>
    </source>
</evidence>
<dbReference type="AlphaFoldDB" id="A0A494XQX5"/>
<evidence type="ECO:0000313" key="3">
    <source>
        <dbReference type="Proteomes" id="UP000280434"/>
    </source>
</evidence>
<reference evidence="2 3" key="1">
    <citation type="submission" date="2018-10" db="EMBL/GenBank/DDBJ databases">
        <title>Paraburkholderia sp. 7MK8-2, isolated from soil.</title>
        <authorList>
            <person name="Gao Z.-H."/>
            <person name="Qiu L.-H."/>
        </authorList>
    </citation>
    <scope>NUCLEOTIDE SEQUENCE [LARGE SCALE GENOMIC DNA]</scope>
    <source>
        <strain evidence="2 3">7MK8-2</strain>
    </source>
</reference>
<protein>
    <submittedName>
        <fullName evidence="2">Uncharacterized protein</fullName>
    </submittedName>
</protein>
<feature type="region of interest" description="Disordered" evidence="1">
    <location>
        <begin position="35"/>
        <end position="100"/>
    </location>
</feature>
<dbReference type="EMBL" id="RBZV01000002">
    <property type="protein sequence ID" value="RKP50544.1"/>
    <property type="molecule type" value="Genomic_DNA"/>
</dbReference>
<accession>A0A494XQX5</accession>
<feature type="compositionally biased region" description="Basic and acidic residues" evidence="1">
    <location>
        <begin position="45"/>
        <end position="62"/>
    </location>
</feature>
<organism evidence="2 3">
    <name type="scientific">Trinickia fusca</name>
    <dbReference type="NCBI Taxonomy" id="2419777"/>
    <lineage>
        <taxon>Bacteria</taxon>
        <taxon>Pseudomonadati</taxon>
        <taxon>Pseudomonadota</taxon>
        <taxon>Betaproteobacteria</taxon>
        <taxon>Burkholderiales</taxon>
        <taxon>Burkholderiaceae</taxon>
        <taxon>Trinickia</taxon>
    </lineage>
</organism>
<comment type="caution">
    <text evidence="2">The sequence shown here is derived from an EMBL/GenBank/DDBJ whole genome shotgun (WGS) entry which is preliminary data.</text>
</comment>
<sequence length="100" mass="11115">MHPSIEQRCSFYKNVDDVRPSPVVIRASNAHHLRTSHRRLARATALDEPRNRYSKDPTDIADLRSGQRSRAHTSDASCSWQNALIDESPPKSTGASAAYG</sequence>
<feature type="compositionally biased region" description="Polar residues" evidence="1">
    <location>
        <begin position="90"/>
        <end position="100"/>
    </location>
</feature>
<name>A0A494XQX5_9BURK</name>
<dbReference type="Proteomes" id="UP000280434">
    <property type="component" value="Unassembled WGS sequence"/>
</dbReference>
<proteinExistence type="predicted"/>
<evidence type="ECO:0000256" key="1">
    <source>
        <dbReference type="SAM" id="MobiDB-lite"/>
    </source>
</evidence>
<keyword evidence="3" id="KW-1185">Reference proteome</keyword>